<reference evidence="8" key="1">
    <citation type="submission" date="2017-02" db="EMBL/GenBank/DDBJ databases">
        <title>Natronthermophilus aegyptiacus gen. nov.,sp. nov., an aerobic, extremely halophilic alkalithermophilic archaeon isolated from the athalassohaline Wadi An Natrun, Egypt.</title>
        <authorList>
            <person name="Zhao B."/>
        </authorList>
    </citation>
    <scope>NUCLEOTIDE SEQUENCE [LARGE SCALE GENOMIC DNA]</scope>
    <source>
        <strain evidence="8">JW/NM-HA 15</strain>
    </source>
</reference>
<dbReference type="Proteomes" id="UP000250088">
    <property type="component" value="Chromosome"/>
</dbReference>
<sequence>MTEESTSTHEARTDAGNEDDEGVVRRDRFSGGPARSFLSSLAADVRIFEADLAVDRAHVVMLAEQGIIEDDVTGEILAGLEAVETEGHEALPDGEDVHEAIETAVIERVGPDGGKMHTARSRNDEVAACIRYRLREDVLETVETTLTLRESLLAVAAENVQTVMPGYTHLQPAQPTTVSHWALAYEGAIARDTARLLEAYGRINESPLGGAAFAGTPFDIDRERTAELLGFDSVVENSMDASSSRDFLLETVQTLSTHATTLSGLAEDVIVFANRGFVDLSDDYSSTSSIMPQKKNPDTLELVRAVSGDAAGAVQGLTTTLKGLPRAYNRDLQRATTHAWDCVDDVTEASEVAAGAVATADWNEAILAEAAGEGFSTATGVADLLATNGLPFRTAHEIVATAAEELEAGEDAPDLEAIDAAVENVLGEPLEAYVDPGAVEDILEPATSVASRDSLGGPAPDAVEEQLESAREALAADRDELEATAAALEAARETLDEEVDAYV</sequence>
<comment type="catalytic activity">
    <reaction evidence="1">
        <text>2-(N(omega)-L-arginino)succinate = fumarate + L-arginine</text>
        <dbReference type="Rhea" id="RHEA:24020"/>
        <dbReference type="ChEBI" id="CHEBI:29806"/>
        <dbReference type="ChEBI" id="CHEBI:32682"/>
        <dbReference type="ChEBI" id="CHEBI:57472"/>
        <dbReference type="EC" id="4.3.2.1"/>
    </reaction>
</comment>
<feature type="compositionally biased region" description="Basic and acidic residues" evidence="4">
    <location>
        <begin position="1"/>
        <end position="15"/>
    </location>
</feature>
<dbReference type="EC" id="4.3.2.1" evidence="1 2"/>
<dbReference type="PRINTS" id="PR00149">
    <property type="entry name" value="FUMRATELYASE"/>
</dbReference>
<keyword evidence="3" id="KW-0175">Coiled coil</keyword>
<keyword evidence="1 7" id="KW-0456">Lyase</keyword>
<dbReference type="Pfam" id="PF00206">
    <property type="entry name" value="Lyase_1"/>
    <property type="match status" value="1"/>
</dbReference>
<feature type="domain" description="Argininosuccinate lyase C-terminal" evidence="6">
    <location>
        <begin position="375"/>
        <end position="449"/>
    </location>
</feature>
<dbReference type="EMBL" id="CP019893">
    <property type="protein sequence ID" value="ARS89733.1"/>
    <property type="molecule type" value="Genomic_DNA"/>
</dbReference>
<comment type="pathway">
    <text evidence="1">Amino-acid biosynthesis; L-arginine biosynthesis; L-arginine from L-ornithine and carbamoyl phosphate: step 3/3.</text>
</comment>
<name>A0A2Z2HSJ5_9EURY</name>
<dbReference type="Gene3D" id="1.20.200.10">
    <property type="entry name" value="Fumarase/aspartase (Central domain)"/>
    <property type="match status" value="1"/>
</dbReference>
<dbReference type="UniPathway" id="UPA00068">
    <property type="reaction ID" value="UER00114"/>
</dbReference>
<dbReference type="HAMAP" id="MF_00006">
    <property type="entry name" value="Arg_succ_lyase"/>
    <property type="match status" value="1"/>
</dbReference>
<dbReference type="GO" id="GO:0004056">
    <property type="term" value="F:argininosuccinate lyase activity"/>
    <property type="evidence" value="ECO:0007669"/>
    <property type="project" value="UniProtKB-UniRule"/>
</dbReference>
<dbReference type="InterPro" id="IPR000362">
    <property type="entry name" value="Fumarate_lyase_fam"/>
</dbReference>
<dbReference type="InterPro" id="IPR029419">
    <property type="entry name" value="Arg_succ_lyase_C"/>
</dbReference>
<feature type="domain" description="Fumarate lyase N-terminal" evidence="5">
    <location>
        <begin position="44"/>
        <end position="312"/>
    </location>
</feature>
<organism evidence="7 8">
    <name type="scientific">Natrarchaeobaculum aegyptiacum</name>
    <dbReference type="NCBI Taxonomy" id="745377"/>
    <lineage>
        <taxon>Archaea</taxon>
        <taxon>Methanobacteriati</taxon>
        <taxon>Methanobacteriota</taxon>
        <taxon>Stenosarchaea group</taxon>
        <taxon>Halobacteria</taxon>
        <taxon>Halobacteriales</taxon>
        <taxon>Natrialbaceae</taxon>
        <taxon>Natrarchaeobaculum</taxon>
    </lineage>
</organism>
<evidence type="ECO:0000256" key="2">
    <source>
        <dbReference type="NCBIfam" id="TIGR00838"/>
    </source>
</evidence>
<dbReference type="GO" id="GO:0005829">
    <property type="term" value="C:cytosol"/>
    <property type="evidence" value="ECO:0007669"/>
    <property type="project" value="TreeGrafter"/>
</dbReference>
<dbReference type="OrthoDB" id="27337at2157"/>
<evidence type="ECO:0000313" key="7">
    <source>
        <dbReference type="EMBL" id="ARS89733.1"/>
    </source>
</evidence>
<keyword evidence="1" id="KW-0028">Amino-acid biosynthesis</keyword>
<evidence type="ECO:0000313" key="8">
    <source>
        <dbReference type="Proteomes" id="UP000250088"/>
    </source>
</evidence>
<evidence type="ECO:0000259" key="6">
    <source>
        <dbReference type="Pfam" id="PF14698"/>
    </source>
</evidence>
<dbReference type="AlphaFoldDB" id="A0A2Z2HSJ5"/>
<keyword evidence="8" id="KW-1185">Reference proteome</keyword>
<feature type="coiled-coil region" evidence="3">
    <location>
        <begin position="464"/>
        <end position="498"/>
    </location>
</feature>
<dbReference type="InterPro" id="IPR008948">
    <property type="entry name" value="L-Aspartase-like"/>
</dbReference>
<dbReference type="InterPro" id="IPR009049">
    <property type="entry name" value="Argininosuccinate_lyase"/>
</dbReference>
<comment type="similarity">
    <text evidence="1">Belongs to the lyase 1 family. Argininosuccinate lyase subfamily.</text>
</comment>
<evidence type="ECO:0000256" key="3">
    <source>
        <dbReference type="SAM" id="Coils"/>
    </source>
</evidence>
<accession>A0A2Z2HSJ5</accession>
<proteinExistence type="inferred from homology"/>
<gene>
    <name evidence="1" type="primary">argH</name>
    <name evidence="7" type="ORF">B1756_08260</name>
</gene>
<comment type="subcellular location">
    <subcellularLocation>
        <location evidence="1">Cytoplasm</location>
    </subcellularLocation>
</comment>
<dbReference type="InterPro" id="IPR024083">
    <property type="entry name" value="Fumarase/histidase_N"/>
</dbReference>
<dbReference type="SUPFAM" id="SSF48557">
    <property type="entry name" value="L-aspartase-like"/>
    <property type="match status" value="1"/>
</dbReference>
<keyword evidence="1" id="KW-0963">Cytoplasm</keyword>
<dbReference type="GO" id="GO:0042450">
    <property type="term" value="P:L-arginine biosynthetic process via ornithine"/>
    <property type="evidence" value="ECO:0007669"/>
    <property type="project" value="UniProtKB-UniRule"/>
</dbReference>
<evidence type="ECO:0000256" key="1">
    <source>
        <dbReference type="HAMAP-Rule" id="MF_00006"/>
    </source>
</evidence>
<dbReference type="InterPro" id="IPR022761">
    <property type="entry name" value="Fumarate_lyase_N"/>
</dbReference>
<dbReference type="PRINTS" id="PR00145">
    <property type="entry name" value="ARGSUCLYASE"/>
</dbReference>
<feature type="region of interest" description="Disordered" evidence="4">
    <location>
        <begin position="1"/>
        <end position="29"/>
    </location>
</feature>
<evidence type="ECO:0000256" key="4">
    <source>
        <dbReference type="SAM" id="MobiDB-lite"/>
    </source>
</evidence>
<evidence type="ECO:0000259" key="5">
    <source>
        <dbReference type="Pfam" id="PF00206"/>
    </source>
</evidence>
<dbReference type="CDD" id="cd01359">
    <property type="entry name" value="Argininosuccinate_lyase"/>
    <property type="match status" value="1"/>
</dbReference>
<dbReference type="KEGG" id="naj:B1756_08260"/>
<protein>
    <recommendedName>
        <fullName evidence="1 2">Argininosuccinate lyase</fullName>
        <shortName evidence="1">ASAL</shortName>
        <ecNumber evidence="1 2">4.3.2.1</ecNumber>
    </recommendedName>
    <alternativeName>
        <fullName evidence="1">Arginosuccinase</fullName>
    </alternativeName>
</protein>
<dbReference type="Gene3D" id="1.10.275.10">
    <property type="entry name" value="Fumarase/aspartase (N-terminal domain)"/>
    <property type="match status" value="1"/>
</dbReference>
<dbReference type="Gene3D" id="1.10.40.30">
    <property type="entry name" value="Fumarase/aspartase (C-terminal domain)"/>
    <property type="match status" value="1"/>
</dbReference>
<dbReference type="RefSeq" id="WP_086888110.1">
    <property type="nucleotide sequence ID" value="NZ_CP019893.1"/>
</dbReference>
<dbReference type="FunFam" id="1.20.200.10:FF:000015">
    <property type="entry name" value="argininosuccinate lyase isoform X2"/>
    <property type="match status" value="1"/>
</dbReference>
<keyword evidence="1" id="KW-0055">Arginine biosynthesis</keyword>
<dbReference type="PANTHER" id="PTHR43814:SF1">
    <property type="entry name" value="ARGININOSUCCINATE LYASE"/>
    <property type="match status" value="1"/>
</dbReference>
<dbReference type="NCBIfam" id="TIGR00838">
    <property type="entry name" value="argH"/>
    <property type="match status" value="1"/>
</dbReference>
<dbReference type="PANTHER" id="PTHR43814">
    <property type="entry name" value="ARGININOSUCCINATE LYASE"/>
    <property type="match status" value="1"/>
</dbReference>
<dbReference type="GeneID" id="32894066"/>
<dbReference type="Pfam" id="PF14698">
    <property type="entry name" value="ASL_C2"/>
    <property type="match status" value="1"/>
</dbReference>